<organism evidence="1 2">
    <name type="scientific">Neomesorhizobium albiziae</name>
    <dbReference type="NCBI Taxonomy" id="335020"/>
    <lineage>
        <taxon>Bacteria</taxon>
        <taxon>Pseudomonadati</taxon>
        <taxon>Pseudomonadota</taxon>
        <taxon>Alphaproteobacteria</taxon>
        <taxon>Hyphomicrobiales</taxon>
        <taxon>Phyllobacteriaceae</taxon>
        <taxon>Neomesorhizobium</taxon>
    </lineage>
</organism>
<evidence type="ECO:0008006" key="3">
    <source>
        <dbReference type="Google" id="ProtNLM"/>
    </source>
</evidence>
<evidence type="ECO:0000313" key="1">
    <source>
        <dbReference type="EMBL" id="SFL08126.1"/>
    </source>
</evidence>
<reference evidence="1 2" key="1">
    <citation type="submission" date="2016-10" db="EMBL/GenBank/DDBJ databases">
        <authorList>
            <person name="Varghese N."/>
            <person name="Submissions S."/>
        </authorList>
    </citation>
    <scope>NUCLEOTIDE SEQUENCE [LARGE SCALE GENOMIC DNA]</scope>
    <source>
        <strain evidence="1 2">DSM 21822</strain>
    </source>
</reference>
<evidence type="ECO:0000313" key="2">
    <source>
        <dbReference type="Proteomes" id="UP000323300"/>
    </source>
</evidence>
<dbReference type="InterPro" id="IPR029063">
    <property type="entry name" value="SAM-dependent_MTases_sf"/>
</dbReference>
<accession>A0A1I4EUD0</accession>
<protein>
    <recommendedName>
        <fullName evidence="3">Methyltransferase domain-containing protein</fullName>
    </recommendedName>
</protein>
<gene>
    <name evidence="1" type="ORF">SAMN04488498_12955</name>
</gene>
<keyword evidence="2" id="KW-1185">Reference proteome</keyword>
<sequence>MAGPERWQVSTDAAEIYESCFVPAIFEAWAGPVADAAGIMTGNKVLDVGCGTACSRERLSDGSGKKARSLALISMRGCWRSQRELSRK</sequence>
<dbReference type="EMBL" id="FOSL01000029">
    <property type="protein sequence ID" value="SFL08126.1"/>
    <property type="molecule type" value="Genomic_DNA"/>
</dbReference>
<proteinExistence type="predicted"/>
<dbReference type="Proteomes" id="UP000323300">
    <property type="component" value="Unassembled WGS sequence"/>
</dbReference>
<dbReference type="AlphaFoldDB" id="A0A1I4EUD0"/>
<dbReference type="SUPFAM" id="SSF53335">
    <property type="entry name" value="S-adenosyl-L-methionine-dependent methyltransferases"/>
    <property type="match status" value="1"/>
</dbReference>
<name>A0A1I4EUD0_9HYPH</name>